<organism evidence="2 3">
    <name type="scientific">Dactylosporangium roseum</name>
    <dbReference type="NCBI Taxonomy" id="47989"/>
    <lineage>
        <taxon>Bacteria</taxon>
        <taxon>Bacillati</taxon>
        <taxon>Actinomycetota</taxon>
        <taxon>Actinomycetes</taxon>
        <taxon>Micromonosporales</taxon>
        <taxon>Micromonosporaceae</taxon>
        <taxon>Dactylosporangium</taxon>
    </lineage>
</organism>
<evidence type="ECO:0000256" key="1">
    <source>
        <dbReference type="SAM" id="Phobius"/>
    </source>
</evidence>
<feature type="transmembrane region" description="Helical" evidence="1">
    <location>
        <begin position="137"/>
        <end position="155"/>
    </location>
</feature>
<protein>
    <submittedName>
        <fullName evidence="2">Uncharacterized protein</fullName>
    </submittedName>
</protein>
<name>A0ABY5YWM2_9ACTN</name>
<dbReference type="RefSeq" id="WP_260723442.1">
    <property type="nucleotide sequence ID" value="NZ_CP073721.1"/>
</dbReference>
<dbReference type="Proteomes" id="UP001058271">
    <property type="component" value="Chromosome"/>
</dbReference>
<keyword evidence="1" id="KW-0472">Membrane</keyword>
<dbReference type="EMBL" id="CP073721">
    <property type="protein sequence ID" value="UWZ34145.1"/>
    <property type="molecule type" value="Genomic_DNA"/>
</dbReference>
<feature type="transmembrane region" description="Helical" evidence="1">
    <location>
        <begin position="167"/>
        <end position="187"/>
    </location>
</feature>
<keyword evidence="1" id="KW-0812">Transmembrane</keyword>
<evidence type="ECO:0000313" key="3">
    <source>
        <dbReference type="Proteomes" id="UP001058271"/>
    </source>
</evidence>
<sequence length="310" mass="32611">MSSLLYSAERMTIRDEQLLDWSVRELDGDLRLTGLCPACRHESATTVPLSVVAYESHVRPRSRTATVGCRCRQAHEGRPGDTPDAGCGRTWAVRAVLGADGYTLTTADDVDLVEAADALRLATGDELATLRGGAEKWIAGITAVYGIFGITGAVVGRDALTALPGWGRVLVGVAVLAALGAAGFAVIRAYRVAYGWPVAQPVGDDVELRNWYARRRREPAAAATALRWAVHAAIGSLGALAVALGLLWFLPVREPASAPVQVTRTDGARLCGTLLVAKGPDGIRLRRAGDGEVAVVPLVQIASLSAVAKC</sequence>
<keyword evidence="3" id="KW-1185">Reference proteome</keyword>
<evidence type="ECO:0000313" key="2">
    <source>
        <dbReference type="EMBL" id="UWZ34145.1"/>
    </source>
</evidence>
<proteinExistence type="predicted"/>
<accession>A0ABY5YWM2</accession>
<keyword evidence="1" id="KW-1133">Transmembrane helix</keyword>
<gene>
    <name evidence="2" type="ORF">Drose_23150</name>
</gene>
<reference evidence="2" key="1">
    <citation type="submission" date="2021-04" db="EMBL/GenBank/DDBJ databases">
        <title>Biosynthetic gene clusters of Dactylosporangioum roseum.</title>
        <authorList>
            <person name="Hartkoorn R.C."/>
            <person name="Beaudoing E."/>
            <person name="Hot D."/>
            <person name="Moureu S."/>
        </authorList>
    </citation>
    <scope>NUCLEOTIDE SEQUENCE</scope>
    <source>
        <strain evidence="2">NRRL B-16295</strain>
    </source>
</reference>
<feature type="transmembrane region" description="Helical" evidence="1">
    <location>
        <begin position="225"/>
        <end position="250"/>
    </location>
</feature>